<protein>
    <recommendedName>
        <fullName evidence="3">Biopolymer transporter ExbD</fullName>
    </recommendedName>
</protein>
<evidence type="ECO:0000313" key="2">
    <source>
        <dbReference type="EMBL" id="BDS08017.1"/>
    </source>
</evidence>
<gene>
    <name evidence="2" type="ORF">NT6N_30570</name>
</gene>
<evidence type="ECO:0000256" key="1">
    <source>
        <dbReference type="SAM" id="MobiDB-lite"/>
    </source>
</evidence>
<accession>A0AAT9FPG1</accession>
<name>A0AAT9FPG1_9BACT</name>
<dbReference type="KEGG" id="osu:NT6N_30570"/>
<organism evidence="2">
    <name type="scientific">Oceaniferula spumae</name>
    <dbReference type="NCBI Taxonomy" id="2979115"/>
    <lineage>
        <taxon>Bacteria</taxon>
        <taxon>Pseudomonadati</taxon>
        <taxon>Verrucomicrobiota</taxon>
        <taxon>Verrucomicrobiia</taxon>
        <taxon>Verrucomicrobiales</taxon>
        <taxon>Verrucomicrobiaceae</taxon>
        <taxon>Oceaniferula</taxon>
    </lineage>
</organism>
<evidence type="ECO:0008006" key="3">
    <source>
        <dbReference type="Google" id="ProtNLM"/>
    </source>
</evidence>
<sequence>MSDDEILMHEIDTQLPVADFSHSSPCSAANRVFVTLSGPNFRINNGFETDDMEKLYSGLSEKRSETKQNEFPLIYLIAPAETTFDQIRSAIRTAAKAGFADIFLVTKRTPASGNYLKHGLLLRLPTASGLSPPSIEPIFVRSDRDGSIFINTGPSQEALDHCREKRSLPKLNETLDNYAACARAGGFEPIAQIHIDSSATYQRAIDVMNAMQRCHIRHITFTDVTSTPHRTCQGMGKGKPGTPTQSPSAIPRPPQIVNPVKR</sequence>
<feature type="region of interest" description="Disordered" evidence="1">
    <location>
        <begin position="226"/>
        <end position="262"/>
    </location>
</feature>
<dbReference type="AlphaFoldDB" id="A0AAT9FPG1"/>
<reference evidence="2" key="1">
    <citation type="submission" date="2024-07" db="EMBL/GenBank/DDBJ databases">
        <title>Complete genome sequence of Verrucomicrobiaceae bacterium NT6N.</title>
        <authorList>
            <person name="Huang C."/>
            <person name="Takami H."/>
            <person name="Hamasaki K."/>
        </authorList>
    </citation>
    <scope>NUCLEOTIDE SEQUENCE</scope>
    <source>
        <strain evidence="2">NT6N</strain>
    </source>
</reference>
<proteinExistence type="predicted"/>
<dbReference type="EMBL" id="AP026866">
    <property type="protein sequence ID" value="BDS08017.1"/>
    <property type="molecule type" value="Genomic_DNA"/>
</dbReference>